<reference evidence="1 2" key="1">
    <citation type="journal article" date="2009" name="Nat. Genet.">
        <title>The genome of the cucumber, Cucumis sativus L.</title>
        <authorList>
            <person name="Huang S."/>
            <person name="Li R."/>
            <person name="Zhang Z."/>
            <person name="Li L."/>
            <person name="Gu X."/>
            <person name="Fan W."/>
            <person name="Lucas W.J."/>
            <person name="Wang X."/>
            <person name="Xie B."/>
            <person name="Ni P."/>
            <person name="Ren Y."/>
            <person name="Zhu H."/>
            <person name="Li J."/>
            <person name="Lin K."/>
            <person name="Jin W."/>
            <person name="Fei Z."/>
            <person name="Li G."/>
            <person name="Staub J."/>
            <person name="Kilian A."/>
            <person name="van der Vossen E.A."/>
            <person name="Wu Y."/>
            <person name="Guo J."/>
            <person name="He J."/>
            <person name="Jia Z."/>
            <person name="Ren Y."/>
            <person name="Tian G."/>
            <person name="Lu Y."/>
            <person name="Ruan J."/>
            <person name="Qian W."/>
            <person name="Wang M."/>
            <person name="Huang Q."/>
            <person name="Li B."/>
            <person name="Xuan Z."/>
            <person name="Cao J."/>
            <person name="Asan"/>
            <person name="Wu Z."/>
            <person name="Zhang J."/>
            <person name="Cai Q."/>
            <person name="Bai Y."/>
            <person name="Zhao B."/>
            <person name="Han Y."/>
            <person name="Li Y."/>
            <person name="Li X."/>
            <person name="Wang S."/>
            <person name="Shi Q."/>
            <person name="Liu S."/>
            <person name="Cho W.K."/>
            <person name="Kim J.Y."/>
            <person name="Xu Y."/>
            <person name="Heller-Uszynska K."/>
            <person name="Miao H."/>
            <person name="Cheng Z."/>
            <person name="Zhang S."/>
            <person name="Wu J."/>
            <person name="Yang Y."/>
            <person name="Kang H."/>
            <person name="Li M."/>
            <person name="Liang H."/>
            <person name="Ren X."/>
            <person name="Shi Z."/>
            <person name="Wen M."/>
            <person name="Jian M."/>
            <person name="Yang H."/>
            <person name="Zhang G."/>
            <person name="Yang Z."/>
            <person name="Chen R."/>
            <person name="Liu S."/>
            <person name="Li J."/>
            <person name="Ma L."/>
            <person name="Liu H."/>
            <person name="Zhou Y."/>
            <person name="Zhao J."/>
            <person name="Fang X."/>
            <person name="Li G."/>
            <person name="Fang L."/>
            <person name="Li Y."/>
            <person name="Liu D."/>
            <person name="Zheng H."/>
            <person name="Zhang Y."/>
            <person name="Qin N."/>
            <person name="Li Z."/>
            <person name="Yang G."/>
            <person name="Yang S."/>
            <person name="Bolund L."/>
            <person name="Kristiansen K."/>
            <person name="Zheng H."/>
            <person name="Li S."/>
            <person name="Zhang X."/>
            <person name="Yang H."/>
            <person name="Wang J."/>
            <person name="Sun R."/>
            <person name="Zhang B."/>
            <person name="Jiang S."/>
            <person name="Wang J."/>
            <person name="Du Y."/>
            <person name="Li S."/>
        </authorList>
    </citation>
    <scope>NUCLEOTIDE SEQUENCE [LARGE SCALE GENOMIC DNA]</scope>
    <source>
        <strain evidence="2">cv. 9930</strain>
    </source>
</reference>
<reference evidence="1 2" key="3">
    <citation type="journal article" date="2010" name="BMC Genomics">
        <title>Transcriptome sequencing and comparative analysis of cucumber flowers with different sex types.</title>
        <authorList>
            <person name="Guo S."/>
            <person name="Zheng Y."/>
            <person name="Joung J.G."/>
            <person name="Liu S."/>
            <person name="Zhang Z."/>
            <person name="Crasta O.R."/>
            <person name="Sobral B.W."/>
            <person name="Xu Y."/>
            <person name="Huang S."/>
            <person name="Fei Z."/>
        </authorList>
    </citation>
    <scope>NUCLEOTIDE SEQUENCE [LARGE SCALE GENOMIC DNA]</scope>
    <source>
        <strain evidence="2">cv. 9930</strain>
    </source>
</reference>
<organism evidence="1 2">
    <name type="scientific">Cucumis sativus</name>
    <name type="common">Cucumber</name>
    <dbReference type="NCBI Taxonomy" id="3659"/>
    <lineage>
        <taxon>Eukaryota</taxon>
        <taxon>Viridiplantae</taxon>
        <taxon>Streptophyta</taxon>
        <taxon>Embryophyta</taxon>
        <taxon>Tracheophyta</taxon>
        <taxon>Spermatophyta</taxon>
        <taxon>Magnoliopsida</taxon>
        <taxon>eudicotyledons</taxon>
        <taxon>Gunneridae</taxon>
        <taxon>Pentapetalae</taxon>
        <taxon>rosids</taxon>
        <taxon>fabids</taxon>
        <taxon>Cucurbitales</taxon>
        <taxon>Cucurbitaceae</taxon>
        <taxon>Benincaseae</taxon>
        <taxon>Cucumis</taxon>
    </lineage>
</organism>
<proteinExistence type="predicted"/>
<reference evidence="1 2" key="2">
    <citation type="journal article" date="2009" name="PLoS ONE">
        <title>An integrated genetic and cytogenetic map of the cucumber genome.</title>
        <authorList>
            <person name="Ren Y."/>
            <person name="Zhang Z."/>
            <person name="Liu J."/>
            <person name="Staub J.E."/>
            <person name="Han Y."/>
            <person name="Cheng Z."/>
            <person name="Li X."/>
            <person name="Lu J."/>
            <person name="Miao H."/>
            <person name="Kang H."/>
            <person name="Xie B."/>
            <person name="Gu X."/>
            <person name="Wang X."/>
            <person name="Du Y."/>
            <person name="Jin W."/>
            <person name="Huang S."/>
        </authorList>
    </citation>
    <scope>NUCLEOTIDE SEQUENCE [LARGE SCALE GENOMIC DNA]</scope>
    <source>
        <strain evidence="2">cv. 9930</strain>
    </source>
</reference>
<keyword evidence="2" id="KW-1185">Reference proteome</keyword>
<evidence type="ECO:0000313" key="2">
    <source>
        <dbReference type="Proteomes" id="UP000029981"/>
    </source>
</evidence>
<dbReference type="Gramene" id="KGN52084">
    <property type="protein sequence ID" value="KGN52084"/>
    <property type="gene ID" value="Csa_5G609700"/>
</dbReference>
<protein>
    <submittedName>
        <fullName evidence="1">Uncharacterized protein</fullName>
    </submittedName>
</protein>
<dbReference type="AlphaFoldDB" id="A0A0A0KT74"/>
<evidence type="ECO:0000313" key="1">
    <source>
        <dbReference type="EMBL" id="KGN52084.1"/>
    </source>
</evidence>
<name>A0A0A0KT74_CUCSA</name>
<sequence>MTSKDLQNRGTQYFILLYPGDDCQANNSGKLKPPREFRIFWDDLSGCRSLSNCSRTNPVVRIWQPMLKIHPITFTSGLWGAYKLMVFPRAFEVVKKEKNVIGILEAVKSEEVEIQY</sequence>
<accession>A0A0A0KT74</accession>
<dbReference type="EMBL" id="CM002926">
    <property type="protein sequence ID" value="KGN52084.1"/>
    <property type="molecule type" value="Genomic_DNA"/>
</dbReference>
<reference evidence="1 2" key="4">
    <citation type="journal article" date="2011" name="BMC Genomics">
        <title>RNA-Seq improves annotation of protein-coding genes in the cucumber genome.</title>
        <authorList>
            <person name="Li Z."/>
            <person name="Zhang Z."/>
            <person name="Yan P."/>
            <person name="Huang S."/>
            <person name="Fei Z."/>
            <person name="Lin K."/>
        </authorList>
    </citation>
    <scope>NUCLEOTIDE SEQUENCE [LARGE SCALE GENOMIC DNA]</scope>
    <source>
        <strain evidence="2">cv. 9930</strain>
    </source>
</reference>
<gene>
    <name evidence="1" type="ORF">Csa_5G609700</name>
</gene>
<dbReference type="Proteomes" id="UP000029981">
    <property type="component" value="Chromosome 5"/>
</dbReference>